<comment type="caution">
    <text evidence="1">The sequence shown here is derived from an EMBL/GenBank/DDBJ whole genome shotgun (WGS) entry which is preliminary data.</text>
</comment>
<keyword evidence="2" id="KW-1185">Reference proteome</keyword>
<gene>
    <name evidence="1" type="ORF">J2X78_003049</name>
</gene>
<name>A0ACC6KZE3_9SPHI</name>
<protein>
    <submittedName>
        <fullName evidence="1">Uncharacterized protein</fullName>
    </submittedName>
</protein>
<accession>A0ACC6KZE3</accession>
<evidence type="ECO:0000313" key="2">
    <source>
        <dbReference type="Proteomes" id="UP001246858"/>
    </source>
</evidence>
<dbReference type="EMBL" id="JAVDTF010000002">
    <property type="protein sequence ID" value="MDR6784484.1"/>
    <property type="molecule type" value="Genomic_DNA"/>
</dbReference>
<organism evidence="1 2">
    <name type="scientific">Pedobacter africanus</name>
    <dbReference type="NCBI Taxonomy" id="151894"/>
    <lineage>
        <taxon>Bacteria</taxon>
        <taxon>Pseudomonadati</taxon>
        <taxon>Bacteroidota</taxon>
        <taxon>Sphingobacteriia</taxon>
        <taxon>Sphingobacteriales</taxon>
        <taxon>Sphingobacteriaceae</taxon>
        <taxon>Pedobacter</taxon>
    </lineage>
</organism>
<dbReference type="Proteomes" id="UP001246858">
    <property type="component" value="Unassembled WGS sequence"/>
</dbReference>
<reference evidence="1" key="1">
    <citation type="submission" date="2023-07" db="EMBL/GenBank/DDBJ databases">
        <title>Sorghum-associated microbial communities from plants grown in Nebraska, USA.</title>
        <authorList>
            <person name="Schachtman D."/>
        </authorList>
    </citation>
    <scope>NUCLEOTIDE SEQUENCE</scope>
    <source>
        <strain evidence="1">2697</strain>
    </source>
</reference>
<evidence type="ECO:0000313" key="1">
    <source>
        <dbReference type="EMBL" id="MDR6784484.1"/>
    </source>
</evidence>
<proteinExistence type="predicted"/>
<sequence length="478" mass="52452">MKTLYKILAVVVVITAGYGCEKELSAPPKNAKVEGNTIIDAPTSQIALNGAYYNFANATNIKTGWQWHQILPSTFAGYIGYGYGAGSNESNITTGNSGMYWEESYRALNAANGVIAGVTALPDAAFNGNRKKEVLAEAKFIRAYAHFKILSYYAEWYKINSTQGVLLRDELSTLTNILKKRSTVKESYDFILADLDEVIANGPAANPNHYATKWAAMALKMRVLINRGGTGDYTAVIQLADNITQNSPYVLEASQQNLFRVAGLTSKEVILGVKPQALQTSDPYSKTRQYYPGASSLYVAKQALKDLFAGDPRQSWVVGPATPYQQYSPNTYYFAKYVETGTVPTVVTETDYVLRLTEVYLLKAEAIVRSGGSLADARTLVHTIQQKGGLTPANAPYAAVDAAATPADLLVQIYRETSRSMVGEDGSEWMALLRLPFETVKVLRPTITSQIQYIIPVPQTEFVYNPQFGEQNTGYSTN</sequence>